<dbReference type="SUPFAM" id="SSF53335">
    <property type="entry name" value="S-adenosyl-L-methionine-dependent methyltransferases"/>
    <property type="match status" value="1"/>
</dbReference>
<organism evidence="2 3">
    <name type="scientific">Bowmanella pacifica</name>
    <dbReference type="NCBI Taxonomy" id="502051"/>
    <lineage>
        <taxon>Bacteria</taxon>
        <taxon>Pseudomonadati</taxon>
        <taxon>Pseudomonadota</taxon>
        <taxon>Gammaproteobacteria</taxon>
        <taxon>Alteromonadales</taxon>
        <taxon>Alteromonadaceae</taxon>
        <taxon>Bowmanella</taxon>
    </lineage>
</organism>
<evidence type="ECO:0000259" key="1">
    <source>
        <dbReference type="Pfam" id="PF08241"/>
    </source>
</evidence>
<accession>A0A917Z071</accession>
<dbReference type="RefSeq" id="WP_188696281.1">
    <property type="nucleotide sequence ID" value="NZ_BMLS01000004.1"/>
</dbReference>
<dbReference type="Pfam" id="PF08241">
    <property type="entry name" value="Methyltransf_11"/>
    <property type="match status" value="1"/>
</dbReference>
<dbReference type="AlphaFoldDB" id="A0A917Z071"/>
<dbReference type="EMBL" id="BMLS01000004">
    <property type="protein sequence ID" value="GGO71554.1"/>
    <property type="molecule type" value="Genomic_DNA"/>
</dbReference>
<evidence type="ECO:0000313" key="2">
    <source>
        <dbReference type="EMBL" id="GGO71554.1"/>
    </source>
</evidence>
<reference evidence="2" key="1">
    <citation type="journal article" date="2014" name="Int. J. Syst. Evol. Microbiol.">
        <title>Complete genome sequence of Corynebacterium casei LMG S-19264T (=DSM 44701T), isolated from a smear-ripened cheese.</title>
        <authorList>
            <consortium name="US DOE Joint Genome Institute (JGI-PGF)"/>
            <person name="Walter F."/>
            <person name="Albersmeier A."/>
            <person name="Kalinowski J."/>
            <person name="Ruckert C."/>
        </authorList>
    </citation>
    <scope>NUCLEOTIDE SEQUENCE</scope>
    <source>
        <strain evidence="2">CGMCC 1.7086</strain>
    </source>
</reference>
<sequence>MESHILASQLRRPNGEEASEVAQKMNEANRALNLKCIELLQLRASESLLEIGPGNGAFVADILSMASDISYMGLDWSPDMVEEAKRLNEHLVEQGCAQFQQGSSEQLPFEASTFNKVLTVHTLYFWKNPGDHLAEIRRVMKPNSLFCIAFGDRAFMKDLPFVPYGFNLYDCAEVCALLRSCGFQIVDTYQHKESGLSNTGEHVDKVINIITSKV</sequence>
<reference evidence="2" key="2">
    <citation type="submission" date="2020-09" db="EMBL/GenBank/DDBJ databases">
        <authorList>
            <person name="Sun Q."/>
            <person name="Zhou Y."/>
        </authorList>
    </citation>
    <scope>NUCLEOTIDE SEQUENCE</scope>
    <source>
        <strain evidence="2">CGMCC 1.7086</strain>
    </source>
</reference>
<dbReference type="Gene3D" id="3.40.50.150">
    <property type="entry name" value="Vaccinia Virus protein VP39"/>
    <property type="match status" value="1"/>
</dbReference>
<feature type="domain" description="Methyltransferase type 11" evidence="1">
    <location>
        <begin position="49"/>
        <end position="148"/>
    </location>
</feature>
<proteinExistence type="predicted"/>
<comment type="caution">
    <text evidence="2">The sequence shown here is derived from an EMBL/GenBank/DDBJ whole genome shotgun (WGS) entry which is preliminary data.</text>
</comment>
<protein>
    <recommendedName>
        <fullName evidence="1">Methyltransferase type 11 domain-containing protein</fullName>
    </recommendedName>
</protein>
<dbReference type="GO" id="GO:0008757">
    <property type="term" value="F:S-adenosylmethionine-dependent methyltransferase activity"/>
    <property type="evidence" value="ECO:0007669"/>
    <property type="project" value="InterPro"/>
</dbReference>
<dbReference type="CDD" id="cd02440">
    <property type="entry name" value="AdoMet_MTases"/>
    <property type="match status" value="1"/>
</dbReference>
<name>A0A917Z071_9ALTE</name>
<keyword evidence="3" id="KW-1185">Reference proteome</keyword>
<dbReference type="InterPro" id="IPR013216">
    <property type="entry name" value="Methyltransf_11"/>
</dbReference>
<dbReference type="InterPro" id="IPR029063">
    <property type="entry name" value="SAM-dependent_MTases_sf"/>
</dbReference>
<evidence type="ECO:0000313" key="3">
    <source>
        <dbReference type="Proteomes" id="UP000606935"/>
    </source>
</evidence>
<dbReference type="Proteomes" id="UP000606935">
    <property type="component" value="Unassembled WGS sequence"/>
</dbReference>
<gene>
    <name evidence="2" type="ORF">GCM10010982_27610</name>
</gene>